<dbReference type="Pfam" id="PF04586">
    <property type="entry name" value="Peptidase_S78"/>
    <property type="match status" value="1"/>
</dbReference>
<dbReference type="GO" id="GO:0008233">
    <property type="term" value="F:peptidase activity"/>
    <property type="evidence" value="ECO:0007669"/>
    <property type="project" value="UniProtKB-KW"/>
</dbReference>
<evidence type="ECO:0000256" key="2">
    <source>
        <dbReference type="ARBA" id="ARBA00022670"/>
    </source>
</evidence>
<keyword evidence="7" id="KW-1185">Reference proteome</keyword>
<dbReference type="InterPro" id="IPR006944">
    <property type="entry name" value="Phage/GTA_portal"/>
</dbReference>
<dbReference type="EMBL" id="MASU01000028">
    <property type="protein sequence ID" value="PXY17353.1"/>
    <property type="molecule type" value="Genomic_DNA"/>
</dbReference>
<dbReference type="InterPro" id="IPR054613">
    <property type="entry name" value="Peptidase_S78_dom"/>
</dbReference>
<dbReference type="Proteomes" id="UP000247892">
    <property type="component" value="Unassembled WGS sequence"/>
</dbReference>
<dbReference type="Gene3D" id="3.40.140.120">
    <property type="match status" value="1"/>
</dbReference>
<feature type="region of interest" description="Disordered" evidence="4">
    <location>
        <begin position="360"/>
        <end position="403"/>
    </location>
</feature>
<keyword evidence="3" id="KW-0378">Hydrolase</keyword>
<feature type="compositionally biased region" description="Basic and acidic residues" evidence="4">
    <location>
        <begin position="383"/>
        <end position="396"/>
    </location>
</feature>
<dbReference type="Gene3D" id="3.30.1120.70">
    <property type="match status" value="1"/>
</dbReference>
<dbReference type="Pfam" id="PF04860">
    <property type="entry name" value="Phage_portal"/>
    <property type="match status" value="1"/>
</dbReference>
<feature type="domain" description="Prohead serine protease" evidence="5">
    <location>
        <begin position="435"/>
        <end position="578"/>
    </location>
</feature>
<evidence type="ECO:0000259" key="5">
    <source>
        <dbReference type="Pfam" id="PF04586"/>
    </source>
</evidence>
<organism evidence="6 7">
    <name type="scientific">Prauserella flavalba</name>
    <dbReference type="NCBI Taxonomy" id="1477506"/>
    <lineage>
        <taxon>Bacteria</taxon>
        <taxon>Bacillati</taxon>
        <taxon>Actinomycetota</taxon>
        <taxon>Actinomycetes</taxon>
        <taxon>Pseudonocardiales</taxon>
        <taxon>Pseudonocardiaceae</taxon>
        <taxon>Prauserella</taxon>
    </lineage>
</organism>
<evidence type="ECO:0000256" key="1">
    <source>
        <dbReference type="ARBA" id="ARBA00022612"/>
    </source>
</evidence>
<dbReference type="GO" id="GO:0006508">
    <property type="term" value="P:proteolysis"/>
    <property type="evidence" value="ECO:0007669"/>
    <property type="project" value="UniProtKB-KW"/>
</dbReference>
<gene>
    <name evidence="6" type="ORF">BA062_37725</name>
</gene>
<reference evidence="6 7" key="1">
    <citation type="submission" date="2016-07" db="EMBL/GenBank/DDBJ databases">
        <title>Draft genome sequence of Prauserella sp. YIM 121212, isolated from alkaline soil.</title>
        <authorList>
            <person name="Ruckert C."/>
            <person name="Albersmeier A."/>
            <person name="Jiang C.-L."/>
            <person name="Jiang Y."/>
            <person name="Kalinowski J."/>
            <person name="Schneider O."/>
            <person name="Winkler A."/>
            <person name="Zotchev S.B."/>
        </authorList>
    </citation>
    <scope>NUCLEOTIDE SEQUENCE [LARGE SCALE GENOMIC DNA]</scope>
    <source>
        <strain evidence="6 7">YIM 121212</strain>
    </source>
</reference>
<evidence type="ECO:0000313" key="6">
    <source>
        <dbReference type="EMBL" id="PXY17353.1"/>
    </source>
</evidence>
<keyword evidence="2" id="KW-0645">Protease</keyword>
<sequence>MTFSHDLTSPVDGAEPSPVLDAIRAASNRPVSRAAALSVPAVLRGRNLLCSIATLPLVTRDRARVELRTPLLEQIDPNVPNVVTLSQTVEDLVFEGISWWQVTKRLANGFPQEAIHLDVGTVSLQPPADAWRKLRTLPSGQKLPAGVVWVNGEPVDGRDVIRFDSPNPGILTAAARAIRRAILLEQAAATYANDPRPLDYFRPADNADPANDDEVKQILDDWRKARRARSTAYVPASLQYETVDVPSPADLQLAQLQRQATVEIANALGLDAEDLQVSTTTRTYQNAVDRRRDRINDVLAPYMRAITDRLSMNDVTARGQAVGFNLDEYMRANPTERWTTYQTGLTNGVVSVQEVREMEGLPAVPVEPARRPRPASQPEQEPEESRMSRARTRDHNPGPSVATFDIATFSDDSAGTERIAFEIPEADANFRVDAEKRTVSGLLVPWNKVARSGWSKYRFNKDSLSWSDVSRVKLNRDHNRSEAIGYATKLESTDKGLEGTFKIARGADGDAVLMKAEDKVLDGFSIEAEFAEDGSSWARDPDDDMVRLVSDARLAGVAITGFPAFDDARVSGVKASRKDNTMAGKPDAPQGTKDTPAAGPDAETAAAFTAAVEAFTSQTGAFTDAIKQLVELQQNGGGEGPDHVDPTKRKAQFQVNEEPLYRFDGIGGKFDFSSDIIAMSKKDHDAERRVIDWIKECFEPGARFVSTGDVSSLNPARQRPDLYVDELQYPTPLWDSINKGAIGDNTPFVLPKFASSSNLVNNHTEGVEPTTGNFATTSQTITPSAVSGKVEVTRETWDQGGNPQLSVILWRQIVRKYYEALEEAAAALLESLAPTTITLTAGAVDSALASEVKQALAALQFVRGGFRFRDFKLEQGLYTALADAKDGNGRPLFPILGAQNADGTASPLFAALAIAGLAGVPSWALPFTDGTASNSYLYDREDVHGWASAPQRLDFEYRVAFVDIGVWGYKALACTRVDGVRRISYDTTSGV</sequence>
<feature type="region of interest" description="Disordered" evidence="4">
    <location>
        <begin position="576"/>
        <end position="600"/>
    </location>
</feature>
<evidence type="ECO:0000313" key="7">
    <source>
        <dbReference type="Proteomes" id="UP000247892"/>
    </source>
</evidence>
<evidence type="ECO:0000256" key="4">
    <source>
        <dbReference type="SAM" id="MobiDB-lite"/>
    </source>
</evidence>
<dbReference type="AlphaFoldDB" id="A0A318LXK2"/>
<keyword evidence="1" id="KW-1188">Viral release from host cell</keyword>
<accession>A0A318LXK2</accession>
<dbReference type="Gene3D" id="1.20.1270.210">
    <property type="match status" value="1"/>
</dbReference>
<dbReference type="SUPFAM" id="SSF56563">
    <property type="entry name" value="Major capsid protein gp5"/>
    <property type="match status" value="1"/>
</dbReference>
<proteinExistence type="predicted"/>
<comment type="caution">
    <text evidence="6">The sequence shown here is derived from an EMBL/GenBank/DDBJ whole genome shotgun (WGS) entry which is preliminary data.</text>
</comment>
<protein>
    <recommendedName>
        <fullName evidence="5">Prohead serine protease domain-containing protein</fullName>
    </recommendedName>
</protein>
<evidence type="ECO:0000256" key="3">
    <source>
        <dbReference type="ARBA" id="ARBA00022801"/>
    </source>
</evidence>
<name>A0A318LXK2_9PSEU</name>